<evidence type="ECO:0000313" key="13">
    <source>
        <dbReference type="Proteomes" id="UP000324907"/>
    </source>
</evidence>
<dbReference type="GO" id="GO:0031514">
    <property type="term" value="C:motile cilium"/>
    <property type="evidence" value="ECO:0007669"/>
    <property type="project" value="TreeGrafter"/>
</dbReference>
<comment type="caution">
    <text evidence="7">The sequence shown here is derived from an EMBL/GenBank/DDBJ whole genome shotgun (WGS) entry which is preliminary data.</text>
</comment>
<proteinExistence type="predicted"/>
<dbReference type="OrthoDB" id="10254713at2759"/>
<evidence type="ECO:0000313" key="11">
    <source>
        <dbReference type="Proteomes" id="UP000322899"/>
    </source>
</evidence>
<evidence type="ECO:0000313" key="12">
    <source>
        <dbReference type="Proteomes" id="UP000323011"/>
    </source>
</evidence>
<dbReference type="AlphaFoldDB" id="A0A5A8CLA8"/>
<dbReference type="GO" id="GO:0044782">
    <property type="term" value="P:cilium organization"/>
    <property type="evidence" value="ECO:0007669"/>
    <property type="project" value="TreeGrafter"/>
</dbReference>
<dbReference type="Proteomes" id="UP000322899">
    <property type="component" value="Unassembled WGS sequence"/>
</dbReference>
<evidence type="ECO:0000313" key="8">
    <source>
        <dbReference type="EMBL" id="KAA0162409.1"/>
    </source>
</evidence>
<keyword evidence="6" id="KW-0175">Coiled coil</keyword>
<keyword evidence="12" id="KW-1185">Reference proteome</keyword>
<comment type="subcellular location">
    <subcellularLocation>
        <location evidence="2">Cell projection</location>
    </subcellularLocation>
    <subcellularLocation>
        <location evidence="1">Cytoplasm</location>
        <location evidence="1">Cytoskeleton</location>
    </subcellularLocation>
</comment>
<evidence type="ECO:0000313" key="7">
    <source>
        <dbReference type="EMBL" id="KAA0153297.1"/>
    </source>
</evidence>
<evidence type="ECO:0000256" key="6">
    <source>
        <dbReference type="SAM" id="Coils"/>
    </source>
</evidence>
<keyword evidence="4" id="KW-0206">Cytoskeleton</keyword>
<dbReference type="GO" id="GO:0005737">
    <property type="term" value="C:cytoplasm"/>
    <property type="evidence" value="ECO:0007669"/>
    <property type="project" value="TreeGrafter"/>
</dbReference>
<dbReference type="OMA" id="ESKMHFY"/>
<evidence type="ECO:0000256" key="5">
    <source>
        <dbReference type="ARBA" id="ARBA00023273"/>
    </source>
</evidence>
<dbReference type="EMBL" id="VLTM01000027">
    <property type="protein sequence ID" value="KAA0162409.1"/>
    <property type="molecule type" value="Genomic_DNA"/>
</dbReference>
<evidence type="ECO:0000313" key="10">
    <source>
        <dbReference type="EMBL" id="KAA0175654.1"/>
    </source>
</evidence>
<dbReference type="EMBL" id="VLTO01000012">
    <property type="protein sequence ID" value="KAA0175654.1"/>
    <property type="molecule type" value="Genomic_DNA"/>
</dbReference>
<evidence type="ECO:0008006" key="15">
    <source>
        <dbReference type="Google" id="ProtNLM"/>
    </source>
</evidence>
<evidence type="ECO:0000313" key="14">
    <source>
        <dbReference type="Proteomes" id="UP000325113"/>
    </source>
</evidence>
<accession>A0A5A8CLA8</accession>
<evidence type="ECO:0000256" key="2">
    <source>
        <dbReference type="ARBA" id="ARBA00004316"/>
    </source>
</evidence>
<keyword evidence="3" id="KW-0963">Cytoplasm</keyword>
<dbReference type="Proteomes" id="UP000324907">
    <property type="component" value="Unassembled WGS sequence"/>
</dbReference>
<evidence type="ECO:0000256" key="1">
    <source>
        <dbReference type="ARBA" id="ARBA00004245"/>
    </source>
</evidence>
<reference evidence="11 12" key="1">
    <citation type="submission" date="2019-07" db="EMBL/GenBank/DDBJ databases">
        <title>Genomes of Cafeteria roenbergensis.</title>
        <authorList>
            <person name="Fischer M.G."/>
            <person name="Hackl T."/>
            <person name="Roman M."/>
        </authorList>
    </citation>
    <scope>NUCLEOTIDE SEQUENCE [LARGE SCALE GENOMIC DNA]</scope>
    <source>
        <strain evidence="7 12">BVI</strain>
        <strain evidence="8 14">Cflag</strain>
        <strain evidence="10 11">E4-10P</strain>
        <strain evidence="9 13">RCC970-E3</strain>
    </source>
</reference>
<feature type="coiled-coil region" evidence="6">
    <location>
        <begin position="297"/>
        <end position="380"/>
    </location>
</feature>
<dbReference type="GO" id="GO:0005856">
    <property type="term" value="C:cytoskeleton"/>
    <property type="evidence" value="ECO:0007669"/>
    <property type="project" value="UniProtKB-SubCell"/>
</dbReference>
<name>A0A5A8CLA8_CAFRO</name>
<dbReference type="InterPro" id="IPR042618">
    <property type="entry name" value="IQCG"/>
</dbReference>
<dbReference type="PANTHER" id="PTHR14871">
    <property type="entry name" value="DYNEIN REGULATORY COMPLEX PROTEIN 9"/>
    <property type="match status" value="1"/>
</dbReference>
<evidence type="ECO:0000256" key="4">
    <source>
        <dbReference type="ARBA" id="ARBA00023212"/>
    </source>
</evidence>
<gene>
    <name evidence="10" type="ORF">FNF27_02736</name>
    <name evidence="9" type="ORF">FNF28_01422</name>
    <name evidence="7" type="ORF">FNF29_03111</name>
    <name evidence="8" type="ORF">FNF31_03208</name>
</gene>
<dbReference type="Proteomes" id="UP000325113">
    <property type="component" value="Unassembled WGS sequence"/>
</dbReference>
<protein>
    <recommendedName>
        <fullName evidence="15">Dynein regulatory complex protein 9</fullName>
    </recommendedName>
</protein>
<organism evidence="7 12">
    <name type="scientific">Cafeteria roenbergensis</name>
    <name type="common">Marine flagellate</name>
    <dbReference type="NCBI Taxonomy" id="33653"/>
    <lineage>
        <taxon>Eukaryota</taxon>
        <taxon>Sar</taxon>
        <taxon>Stramenopiles</taxon>
        <taxon>Bigyra</taxon>
        <taxon>Opalozoa</taxon>
        <taxon>Bicosoecida</taxon>
        <taxon>Cafeteriaceae</taxon>
        <taxon>Cafeteria</taxon>
    </lineage>
</organism>
<dbReference type="EMBL" id="VLTL01000013">
    <property type="protein sequence ID" value="KAA0170428.1"/>
    <property type="molecule type" value="Genomic_DNA"/>
</dbReference>
<evidence type="ECO:0000256" key="3">
    <source>
        <dbReference type="ARBA" id="ARBA00022490"/>
    </source>
</evidence>
<keyword evidence="5" id="KW-0966">Cell projection</keyword>
<dbReference type="PANTHER" id="PTHR14871:SF1">
    <property type="entry name" value="DYNEIN REGULATORY COMPLEX PROTEIN 9"/>
    <property type="match status" value="1"/>
</dbReference>
<feature type="coiled-coil region" evidence="6">
    <location>
        <begin position="182"/>
        <end position="234"/>
    </location>
</feature>
<feature type="coiled-coil region" evidence="6">
    <location>
        <begin position="68"/>
        <end position="129"/>
    </location>
</feature>
<sequence length="403" mass="44762">MALDAASGAGGGRPSTSARGMTALSSVEAFRAAAVLEDAVEKLAFLQSVEPDVLTHKEELSAAMGDEVERVMKRQSELEAKYRDLLDERASLQGVVTKKQRLVAIGQELAEVDRELKDVTKSLSRALKDNPRVGDNLRKMVTERDRLLDLLRSAVMELTQGSGHLGPIEAFVRDEQVARQMLEGLKQEEETLTRSVEDLRERMLAERERHEATTRELERAIATAKAQVRASKDRTRAVARADNERSLAATQAKARALALAEGRLRDALGRLQSSQAVEEGSHAQAAGQLAAEQAALAARVEADGARLEEAAAAAEERVLELERVREENKERLAKLLARWEAETERERQEAEAQRVAEIERRRAKAQKQRRERAAEALRAMLPDEFDLVRAYGPKKSKKKGKKK</sequence>
<dbReference type="EMBL" id="VLTN01000016">
    <property type="protein sequence ID" value="KAA0153297.1"/>
    <property type="molecule type" value="Genomic_DNA"/>
</dbReference>
<dbReference type="Proteomes" id="UP000323011">
    <property type="component" value="Unassembled WGS sequence"/>
</dbReference>
<evidence type="ECO:0000313" key="9">
    <source>
        <dbReference type="EMBL" id="KAA0170428.1"/>
    </source>
</evidence>